<dbReference type="EMBL" id="CYZX01000002">
    <property type="protein sequence ID" value="CUN72673.1"/>
    <property type="molecule type" value="Genomic_DNA"/>
</dbReference>
<dbReference type="Pfam" id="PF13576">
    <property type="entry name" value="Pentapeptide_3"/>
    <property type="match status" value="1"/>
</dbReference>
<organism evidence="2 3">
    <name type="scientific">Clostridium disporicum</name>
    <dbReference type="NCBI Taxonomy" id="84024"/>
    <lineage>
        <taxon>Bacteria</taxon>
        <taxon>Bacillati</taxon>
        <taxon>Bacillota</taxon>
        <taxon>Clostridia</taxon>
        <taxon>Eubacteriales</taxon>
        <taxon>Clostridiaceae</taxon>
        <taxon>Clostridium</taxon>
    </lineage>
</organism>
<feature type="transmembrane region" description="Helical" evidence="1">
    <location>
        <begin position="336"/>
        <end position="358"/>
    </location>
</feature>
<dbReference type="OrthoDB" id="268207at2"/>
<keyword evidence="1" id="KW-0812">Transmembrane</keyword>
<dbReference type="AlphaFoldDB" id="A0A173ZA42"/>
<sequence length="396" mass="46380">MSYVNFKEERQVTREQLKKRRKNNEEIFNKLIETKDLPKIYIPDNEYSYKKFEDKHFGIGRIKDEEDYEKINDKDIVCTIFENCTFGNIKFENCNFIGCIFKKCKFESGGVIFKNCSFYKEESEKKPSLNRRDNFSCEFSNCEIYAKFDGSTIAYCIFSSCFISNTYFLLSDMTSLIIIDSELKRIRIEDCDLSGAKIMSTYIIDLDFTDKIKSKLDEKTFFDKIKLREKDRNEYEGVYMTYETIGDKFKENNLNNNFGEYYYLCKLTQRKTLKIFPRINSFLYWATCGYGERPIYSIIFALATILIFAILYLIFGIKIDDNMISYLNYKIYSNDLTYHLLNIHKAITLSCGMFSGVGSSSIEPIRFSEFLGNVEMLVGLIIIGIGVGTVTRKIVR</sequence>
<feature type="transmembrane region" description="Helical" evidence="1">
    <location>
        <begin position="370"/>
        <end position="390"/>
    </location>
</feature>
<dbReference type="Proteomes" id="UP000095594">
    <property type="component" value="Unassembled WGS sequence"/>
</dbReference>
<evidence type="ECO:0000256" key="1">
    <source>
        <dbReference type="SAM" id="Phobius"/>
    </source>
</evidence>
<evidence type="ECO:0000313" key="2">
    <source>
        <dbReference type="EMBL" id="CUN72673.1"/>
    </source>
</evidence>
<dbReference type="SUPFAM" id="SSF141571">
    <property type="entry name" value="Pentapeptide repeat-like"/>
    <property type="match status" value="1"/>
</dbReference>
<keyword evidence="1" id="KW-0472">Membrane</keyword>
<name>A0A173ZA42_9CLOT</name>
<reference evidence="2 3" key="1">
    <citation type="submission" date="2015-09" db="EMBL/GenBank/DDBJ databases">
        <authorList>
            <consortium name="Pathogen Informatics"/>
        </authorList>
    </citation>
    <scope>NUCLEOTIDE SEQUENCE [LARGE SCALE GENOMIC DNA]</scope>
    <source>
        <strain evidence="2 3">2789STDY5834856</strain>
    </source>
</reference>
<dbReference type="RefSeq" id="WP_055263423.1">
    <property type="nucleotide sequence ID" value="NZ_CABIXQ010000002.1"/>
</dbReference>
<dbReference type="Gene3D" id="2.160.20.80">
    <property type="entry name" value="E3 ubiquitin-protein ligase SopA"/>
    <property type="match status" value="1"/>
</dbReference>
<gene>
    <name evidence="2" type="ORF">ERS852471_00416</name>
</gene>
<proteinExistence type="predicted"/>
<dbReference type="InterPro" id="IPR001646">
    <property type="entry name" value="5peptide_repeat"/>
</dbReference>
<keyword evidence="1" id="KW-1133">Transmembrane helix</keyword>
<protein>
    <submittedName>
        <fullName evidence="2">Ion transport 2 domain-containing protein</fullName>
    </submittedName>
</protein>
<accession>A0A173ZA42</accession>
<evidence type="ECO:0000313" key="3">
    <source>
        <dbReference type="Proteomes" id="UP000095594"/>
    </source>
</evidence>
<feature type="transmembrane region" description="Helical" evidence="1">
    <location>
        <begin position="295"/>
        <end position="315"/>
    </location>
</feature>